<dbReference type="InterPro" id="IPR050406">
    <property type="entry name" value="FGGY_Carb_Kinase"/>
</dbReference>
<keyword evidence="7 8" id="KW-0119">Carbohydrate metabolism</keyword>
<dbReference type="Gene3D" id="3.30.420.40">
    <property type="match status" value="2"/>
</dbReference>
<evidence type="ECO:0000256" key="1">
    <source>
        <dbReference type="ARBA" id="ARBA00009156"/>
    </source>
</evidence>
<keyword evidence="3 8" id="KW-0808">Transferase</keyword>
<evidence type="ECO:0000256" key="10">
    <source>
        <dbReference type="RuleBase" id="RU364073"/>
    </source>
</evidence>
<dbReference type="STRING" id="214095.RU97_GL002402"/>
<evidence type="ECO:0000313" key="13">
    <source>
        <dbReference type="EMBL" id="OJG17856.1"/>
    </source>
</evidence>
<dbReference type="CDD" id="cd07808">
    <property type="entry name" value="ASKHA_NBD_FGGY_EcXK-like"/>
    <property type="match status" value="1"/>
</dbReference>
<keyword evidence="4 8" id="KW-0547">Nucleotide-binding</keyword>
<evidence type="ECO:0000256" key="2">
    <source>
        <dbReference type="ARBA" id="ARBA00022629"/>
    </source>
</evidence>
<comment type="function">
    <text evidence="8">Catalyzes the phosphorylation of D-xylulose to D-xylulose 5-phosphate.</text>
</comment>
<sequence>MAYVLGIDLGTSSLKGLLMNQAGDVVASASAEYPLIHPKPGYSEQDPQEWLKACEIVLDQLRNDVVDFTTELAGISFSGQMHSLVALDEEEQVLRNAILWNDVRTTAQCQEIMDRFGDELLAITKNVALEGFTLPKILWLQEQEPEIWAKVRHILLPKDYLGYWLTGTMHMDYSDAAGTLLLDEEVKIWSNKVLQEFKIPQEILPTLIDSSGFTGELRPEIAERFAFEQPVKVFAGGADNACAAVGAGILDSGTGMASIGTSGVFLSFEETADQDYQGKLHLFNHAMKDRFYSMGVTLAAGHSLNWFKDTFAPNQSFEDLLSGIDQITPGANGLLFTPYIVGERTPHVDSQIRGSFIGMDTNHTLKHFAKAVLEGITFSLKDSQVLMEEVAGRTFKRIVSVGGGAKNADWLQMQADIFNAEVTCLTAEQGPGLGAAMLAAVGLDWFDSLEACAEVFVSYKEPVYPIPENVMEYEDIYKQYRKVYPATKDICHALLSIDRSEDIGI</sequence>
<dbReference type="AlphaFoldDB" id="A0A1L8RDL7"/>
<evidence type="ECO:0000259" key="11">
    <source>
        <dbReference type="Pfam" id="PF00370"/>
    </source>
</evidence>
<dbReference type="PANTHER" id="PTHR43095:SF5">
    <property type="entry name" value="XYLULOSE KINASE"/>
    <property type="match status" value="1"/>
</dbReference>
<reference evidence="13 14" key="1">
    <citation type="submission" date="2014-12" db="EMBL/GenBank/DDBJ databases">
        <title>Draft genome sequences of 29 type strains of Enterococci.</title>
        <authorList>
            <person name="Zhong Z."/>
            <person name="Sun Z."/>
            <person name="Liu W."/>
            <person name="Zhang W."/>
            <person name="Zhang H."/>
        </authorList>
    </citation>
    <scope>NUCLEOTIDE SEQUENCE [LARGE SCALE GENOMIC DNA]</scope>
    <source>
        <strain evidence="13 14">DSM 17029</strain>
    </source>
</reference>
<dbReference type="InterPro" id="IPR018484">
    <property type="entry name" value="FGGY_N"/>
</dbReference>
<comment type="caution">
    <text evidence="13">The sequence shown here is derived from an EMBL/GenBank/DDBJ whole genome shotgun (WGS) entry which is preliminary data.</text>
</comment>
<keyword evidence="6 8" id="KW-0067">ATP-binding</keyword>
<feature type="domain" description="Carbohydrate kinase FGGY N-terminal" evidence="11">
    <location>
        <begin position="3"/>
        <end position="246"/>
    </location>
</feature>
<evidence type="ECO:0000256" key="7">
    <source>
        <dbReference type="ARBA" id="ARBA00023277"/>
    </source>
</evidence>
<evidence type="ECO:0000256" key="6">
    <source>
        <dbReference type="ARBA" id="ARBA00022840"/>
    </source>
</evidence>
<dbReference type="InterPro" id="IPR000577">
    <property type="entry name" value="Carb_kinase_FGGY"/>
</dbReference>
<dbReference type="GO" id="GO:0005524">
    <property type="term" value="F:ATP binding"/>
    <property type="evidence" value="ECO:0007669"/>
    <property type="project" value="UniProtKB-UniRule"/>
</dbReference>
<dbReference type="InterPro" id="IPR018485">
    <property type="entry name" value="FGGY_C"/>
</dbReference>
<dbReference type="PROSITE" id="PS00445">
    <property type="entry name" value="FGGY_KINASES_2"/>
    <property type="match status" value="1"/>
</dbReference>
<dbReference type="GO" id="GO:0004856">
    <property type="term" value="F:D-xylulokinase activity"/>
    <property type="evidence" value="ECO:0007669"/>
    <property type="project" value="UniProtKB-UniRule"/>
</dbReference>
<dbReference type="RefSeq" id="WP_067395083.1">
    <property type="nucleotide sequence ID" value="NZ_JXKH01000006.1"/>
</dbReference>
<dbReference type="GO" id="GO:0005998">
    <property type="term" value="P:xylulose catabolic process"/>
    <property type="evidence" value="ECO:0007669"/>
    <property type="project" value="UniProtKB-UniRule"/>
</dbReference>
<dbReference type="GO" id="GO:0042732">
    <property type="term" value="P:D-xylose metabolic process"/>
    <property type="evidence" value="ECO:0007669"/>
    <property type="project" value="UniProtKB-KW"/>
</dbReference>
<name>A0A1L8RDL7_9ENTE</name>
<evidence type="ECO:0000256" key="4">
    <source>
        <dbReference type="ARBA" id="ARBA00022741"/>
    </source>
</evidence>
<dbReference type="HAMAP" id="MF_02220">
    <property type="entry name" value="XylB"/>
    <property type="match status" value="1"/>
</dbReference>
<gene>
    <name evidence="8 10" type="primary">xylB</name>
    <name evidence="13" type="ORF">RU97_GL002402</name>
</gene>
<dbReference type="NCBIfam" id="TIGR01312">
    <property type="entry name" value="XylB"/>
    <property type="match status" value="1"/>
</dbReference>
<keyword evidence="2 8" id="KW-0859">Xylose metabolism</keyword>
<dbReference type="SUPFAM" id="SSF53067">
    <property type="entry name" value="Actin-like ATPase domain"/>
    <property type="match status" value="2"/>
</dbReference>
<evidence type="ECO:0000256" key="5">
    <source>
        <dbReference type="ARBA" id="ARBA00022777"/>
    </source>
</evidence>
<evidence type="ECO:0000256" key="9">
    <source>
        <dbReference type="RuleBase" id="RU003733"/>
    </source>
</evidence>
<dbReference type="Proteomes" id="UP000181884">
    <property type="component" value="Unassembled WGS sequence"/>
</dbReference>
<proteinExistence type="inferred from homology"/>
<keyword evidence="14" id="KW-1185">Reference proteome</keyword>
<evidence type="ECO:0000256" key="8">
    <source>
        <dbReference type="HAMAP-Rule" id="MF_02220"/>
    </source>
</evidence>
<keyword evidence="5 8" id="KW-0418">Kinase</keyword>
<dbReference type="PROSITE" id="PS00933">
    <property type="entry name" value="FGGY_KINASES_1"/>
    <property type="match status" value="1"/>
</dbReference>
<dbReference type="EC" id="2.7.1.17" evidence="8 10"/>
<protein>
    <recommendedName>
        <fullName evidence="8 10">Xylulose kinase</fullName>
        <shortName evidence="8 10">Xylulokinase</shortName>
        <ecNumber evidence="8 10">2.7.1.17</ecNumber>
    </recommendedName>
</protein>
<dbReference type="PANTHER" id="PTHR43095">
    <property type="entry name" value="SUGAR KINASE"/>
    <property type="match status" value="1"/>
</dbReference>
<dbReference type="Pfam" id="PF00370">
    <property type="entry name" value="FGGY_N"/>
    <property type="match status" value="1"/>
</dbReference>
<comment type="catalytic activity">
    <reaction evidence="8 10">
        <text>D-xylulose + ATP = D-xylulose 5-phosphate + ADP + H(+)</text>
        <dbReference type="Rhea" id="RHEA:10964"/>
        <dbReference type="ChEBI" id="CHEBI:15378"/>
        <dbReference type="ChEBI" id="CHEBI:17140"/>
        <dbReference type="ChEBI" id="CHEBI:30616"/>
        <dbReference type="ChEBI" id="CHEBI:57737"/>
        <dbReference type="ChEBI" id="CHEBI:456216"/>
        <dbReference type="EC" id="2.7.1.17"/>
    </reaction>
</comment>
<feature type="domain" description="Carbohydrate kinase FGGY C-terminal" evidence="12">
    <location>
        <begin position="256"/>
        <end position="442"/>
    </location>
</feature>
<accession>A0A1L8RDL7</accession>
<feature type="site" description="Important for activity" evidence="8">
    <location>
        <position position="8"/>
    </location>
</feature>
<evidence type="ECO:0000256" key="3">
    <source>
        <dbReference type="ARBA" id="ARBA00022679"/>
    </source>
</evidence>
<dbReference type="PIRSF" id="PIRSF000538">
    <property type="entry name" value="GlpK"/>
    <property type="match status" value="1"/>
</dbReference>
<organism evidence="13 14">
    <name type="scientific">Enterococcus canis</name>
    <dbReference type="NCBI Taxonomy" id="214095"/>
    <lineage>
        <taxon>Bacteria</taxon>
        <taxon>Bacillati</taxon>
        <taxon>Bacillota</taxon>
        <taxon>Bacilli</taxon>
        <taxon>Lactobacillales</taxon>
        <taxon>Enterococcaceae</taxon>
        <taxon>Enterococcus</taxon>
    </lineage>
</organism>
<feature type="binding site" evidence="8">
    <location>
        <begin position="81"/>
        <end position="82"/>
    </location>
    <ligand>
        <name>substrate</name>
    </ligand>
</feature>
<dbReference type="EMBL" id="JXKH01000006">
    <property type="protein sequence ID" value="OJG17856.1"/>
    <property type="molecule type" value="Genomic_DNA"/>
</dbReference>
<dbReference type="InterPro" id="IPR043129">
    <property type="entry name" value="ATPase_NBD"/>
</dbReference>
<dbReference type="InterPro" id="IPR006000">
    <property type="entry name" value="Xylulokinase"/>
</dbReference>
<evidence type="ECO:0000313" key="14">
    <source>
        <dbReference type="Proteomes" id="UP000181884"/>
    </source>
</evidence>
<feature type="active site" description="Proton acceptor" evidence="8">
    <location>
        <position position="239"/>
    </location>
</feature>
<dbReference type="Pfam" id="PF02782">
    <property type="entry name" value="FGGY_C"/>
    <property type="match status" value="1"/>
</dbReference>
<dbReference type="InterPro" id="IPR018483">
    <property type="entry name" value="Carb_kinase_FGGY_CS"/>
</dbReference>
<evidence type="ECO:0000259" key="12">
    <source>
        <dbReference type="Pfam" id="PF02782"/>
    </source>
</evidence>
<comment type="similarity">
    <text evidence="1 8 9">Belongs to the FGGY kinase family.</text>
</comment>